<evidence type="ECO:0000313" key="3">
    <source>
        <dbReference type="Proteomes" id="UP001054837"/>
    </source>
</evidence>
<gene>
    <name evidence="2" type="ORF">CDAR_263091</name>
</gene>
<organism evidence="2 3">
    <name type="scientific">Caerostris darwini</name>
    <dbReference type="NCBI Taxonomy" id="1538125"/>
    <lineage>
        <taxon>Eukaryota</taxon>
        <taxon>Metazoa</taxon>
        <taxon>Ecdysozoa</taxon>
        <taxon>Arthropoda</taxon>
        <taxon>Chelicerata</taxon>
        <taxon>Arachnida</taxon>
        <taxon>Araneae</taxon>
        <taxon>Araneomorphae</taxon>
        <taxon>Entelegynae</taxon>
        <taxon>Araneoidea</taxon>
        <taxon>Araneidae</taxon>
        <taxon>Caerostris</taxon>
    </lineage>
</organism>
<protein>
    <submittedName>
        <fullName evidence="2">Uncharacterized protein</fullName>
    </submittedName>
</protein>
<name>A0AAV4S0N1_9ARAC</name>
<dbReference type="AlphaFoldDB" id="A0AAV4S0N1"/>
<comment type="caution">
    <text evidence="2">The sequence shown here is derived from an EMBL/GenBank/DDBJ whole genome shotgun (WGS) entry which is preliminary data.</text>
</comment>
<proteinExistence type="predicted"/>
<dbReference type="Proteomes" id="UP001054837">
    <property type="component" value="Unassembled WGS sequence"/>
</dbReference>
<feature type="region of interest" description="Disordered" evidence="1">
    <location>
        <begin position="74"/>
        <end position="95"/>
    </location>
</feature>
<keyword evidence="3" id="KW-1185">Reference proteome</keyword>
<evidence type="ECO:0000256" key="1">
    <source>
        <dbReference type="SAM" id="MobiDB-lite"/>
    </source>
</evidence>
<dbReference type="EMBL" id="BPLQ01006841">
    <property type="protein sequence ID" value="GIY25608.1"/>
    <property type="molecule type" value="Genomic_DNA"/>
</dbReference>
<reference evidence="2 3" key="1">
    <citation type="submission" date="2021-06" db="EMBL/GenBank/DDBJ databases">
        <title>Caerostris darwini draft genome.</title>
        <authorList>
            <person name="Kono N."/>
            <person name="Arakawa K."/>
        </authorList>
    </citation>
    <scope>NUCLEOTIDE SEQUENCE [LARGE SCALE GENOMIC DNA]</scope>
</reference>
<accession>A0AAV4S0N1</accession>
<sequence>MGKSKKFLPLSALKFIQPCINVMQHLRPFGNLCASFRFRFSSPLLLCYILTSCSGLQLASFALCVRKRCSLSKEVQRAGPRKGWGGGLSNERKDG</sequence>
<evidence type="ECO:0000313" key="2">
    <source>
        <dbReference type="EMBL" id="GIY25608.1"/>
    </source>
</evidence>